<dbReference type="EMBL" id="JAOYFB010000002">
    <property type="protein sequence ID" value="KAK4006208.1"/>
    <property type="molecule type" value="Genomic_DNA"/>
</dbReference>
<name>A0ABQ9YZX1_9CRUS</name>
<dbReference type="Proteomes" id="UP001234178">
    <property type="component" value="Unassembled WGS sequence"/>
</dbReference>
<keyword evidence="1" id="KW-1133">Transmembrane helix</keyword>
<reference evidence="2 3" key="1">
    <citation type="journal article" date="2023" name="Nucleic Acids Res.">
        <title>The hologenome of Daphnia magna reveals possible DNA methylation and microbiome-mediated evolution of the host genome.</title>
        <authorList>
            <person name="Chaturvedi A."/>
            <person name="Li X."/>
            <person name="Dhandapani V."/>
            <person name="Marshall H."/>
            <person name="Kissane S."/>
            <person name="Cuenca-Cambronero M."/>
            <person name="Asole G."/>
            <person name="Calvet F."/>
            <person name="Ruiz-Romero M."/>
            <person name="Marangio P."/>
            <person name="Guigo R."/>
            <person name="Rago D."/>
            <person name="Mirbahai L."/>
            <person name="Eastwood N."/>
            <person name="Colbourne J.K."/>
            <person name="Zhou J."/>
            <person name="Mallon E."/>
            <person name="Orsini L."/>
        </authorList>
    </citation>
    <scope>NUCLEOTIDE SEQUENCE [LARGE SCALE GENOMIC DNA]</scope>
    <source>
        <strain evidence="2">LRV0_1</strain>
    </source>
</reference>
<feature type="transmembrane region" description="Helical" evidence="1">
    <location>
        <begin position="143"/>
        <end position="161"/>
    </location>
</feature>
<accession>A0ABQ9YZX1</accession>
<sequence>MSFNASSLYRCQGNAQRQASIAWSVLCDCIVTAGVSNFRLRHDGVPRCVEPWLPALMQTSIGSNETTRRSQAAGRPKRTIRRREILDPSHVARHRSSVAANRSSACCLSSPEISKVNFLDIDGQQFYRAMTSKVYFINWSKPFFISVAMLCYASVAILHAFDPLSLYDKPKLSYRPPLLPVDGTKKRNFAGIIT</sequence>
<keyword evidence="1" id="KW-0472">Membrane</keyword>
<gene>
    <name evidence="2" type="ORF">OUZ56_011363</name>
</gene>
<comment type="caution">
    <text evidence="2">The sequence shown here is derived from an EMBL/GenBank/DDBJ whole genome shotgun (WGS) entry which is preliminary data.</text>
</comment>
<evidence type="ECO:0000256" key="1">
    <source>
        <dbReference type="SAM" id="Phobius"/>
    </source>
</evidence>
<protein>
    <submittedName>
        <fullName evidence="2">Uncharacterized protein</fullName>
    </submittedName>
</protein>
<evidence type="ECO:0000313" key="3">
    <source>
        <dbReference type="Proteomes" id="UP001234178"/>
    </source>
</evidence>
<keyword evidence="3" id="KW-1185">Reference proteome</keyword>
<keyword evidence="1" id="KW-0812">Transmembrane</keyword>
<organism evidence="2 3">
    <name type="scientific">Daphnia magna</name>
    <dbReference type="NCBI Taxonomy" id="35525"/>
    <lineage>
        <taxon>Eukaryota</taxon>
        <taxon>Metazoa</taxon>
        <taxon>Ecdysozoa</taxon>
        <taxon>Arthropoda</taxon>
        <taxon>Crustacea</taxon>
        <taxon>Branchiopoda</taxon>
        <taxon>Diplostraca</taxon>
        <taxon>Cladocera</taxon>
        <taxon>Anomopoda</taxon>
        <taxon>Daphniidae</taxon>
        <taxon>Daphnia</taxon>
    </lineage>
</organism>
<evidence type="ECO:0000313" key="2">
    <source>
        <dbReference type="EMBL" id="KAK4006208.1"/>
    </source>
</evidence>
<proteinExistence type="predicted"/>